<sequence length="192" mass="21674">MVKKAKVIFFEALEDVELPDTASTKTIIRDAENDTSFEDILEDELYLPTNSQSRGLGPRTEGQRYLDDTDIDMTLGSLAQWQRIRARYPIVRQLAMDILPAQGSAVPCERLFSSAKMTKTDLSEGHIDFSKHDFADLDFTSHLDINNMETELVALTHQDDELSFGGVSAQEYAQKFQQLPVRPPEVPEPTHT</sequence>
<keyword evidence="3" id="KW-1185">Reference proteome</keyword>
<dbReference type="InterPro" id="IPR008906">
    <property type="entry name" value="HATC_C_dom"/>
</dbReference>
<organism evidence="2 3">
    <name type="scientific">Marasmius tenuissimus</name>
    <dbReference type="NCBI Taxonomy" id="585030"/>
    <lineage>
        <taxon>Eukaryota</taxon>
        <taxon>Fungi</taxon>
        <taxon>Dikarya</taxon>
        <taxon>Basidiomycota</taxon>
        <taxon>Agaricomycotina</taxon>
        <taxon>Agaricomycetes</taxon>
        <taxon>Agaricomycetidae</taxon>
        <taxon>Agaricales</taxon>
        <taxon>Marasmiineae</taxon>
        <taxon>Marasmiaceae</taxon>
        <taxon>Marasmius</taxon>
    </lineage>
</organism>
<dbReference type="InterPro" id="IPR012337">
    <property type="entry name" value="RNaseH-like_sf"/>
</dbReference>
<feature type="domain" description="HAT C-terminal dimerisation" evidence="1">
    <location>
        <begin position="62"/>
        <end position="117"/>
    </location>
</feature>
<dbReference type="SUPFAM" id="SSF53098">
    <property type="entry name" value="Ribonuclease H-like"/>
    <property type="match status" value="1"/>
</dbReference>
<evidence type="ECO:0000259" key="1">
    <source>
        <dbReference type="Pfam" id="PF05699"/>
    </source>
</evidence>
<accession>A0ABR2Z5R7</accession>
<proteinExistence type="predicted"/>
<evidence type="ECO:0000313" key="3">
    <source>
        <dbReference type="Proteomes" id="UP001437256"/>
    </source>
</evidence>
<protein>
    <recommendedName>
        <fullName evidence="1">HAT C-terminal dimerisation domain-containing protein</fullName>
    </recommendedName>
</protein>
<dbReference type="EMBL" id="JBBXMP010000786">
    <property type="protein sequence ID" value="KAL0056957.1"/>
    <property type="molecule type" value="Genomic_DNA"/>
</dbReference>
<evidence type="ECO:0000313" key="2">
    <source>
        <dbReference type="EMBL" id="KAL0056957.1"/>
    </source>
</evidence>
<comment type="caution">
    <text evidence="2">The sequence shown here is derived from an EMBL/GenBank/DDBJ whole genome shotgun (WGS) entry which is preliminary data.</text>
</comment>
<dbReference type="Pfam" id="PF05699">
    <property type="entry name" value="Dimer_Tnp_hAT"/>
    <property type="match status" value="1"/>
</dbReference>
<reference evidence="2 3" key="1">
    <citation type="submission" date="2024-05" db="EMBL/GenBank/DDBJ databases">
        <title>A draft genome resource for the thread blight pathogen Marasmius tenuissimus strain MS-2.</title>
        <authorList>
            <person name="Yulfo-Soto G.E."/>
            <person name="Baruah I.K."/>
            <person name="Amoako-Attah I."/>
            <person name="Bukari Y."/>
            <person name="Meinhardt L.W."/>
            <person name="Bailey B.A."/>
            <person name="Cohen S.P."/>
        </authorList>
    </citation>
    <scope>NUCLEOTIDE SEQUENCE [LARGE SCALE GENOMIC DNA]</scope>
    <source>
        <strain evidence="2 3">MS-2</strain>
    </source>
</reference>
<name>A0ABR2Z5R7_9AGAR</name>
<gene>
    <name evidence="2" type="ORF">AAF712_016425</name>
</gene>
<dbReference type="Proteomes" id="UP001437256">
    <property type="component" value="Unassembled WGS sequence"/>
</dbReference>